<dbReference type="EMBL" id="KV454540">
    <property type="protein sequence ID" value="ODV67815.1"/>
    <property type="molecule type" value="Genomic_DNA"/>
</dbReference>
<dbReference type="GO" id="GO:0006281">
    <property type="term" value="P:DNA repair"/>
    <property type="evidence" value="ECO:0007669"/>
    <property type="project" value="EnsemblFungi"/>
</dbReference>
<dbReference type="GO" id="GO:0016787">
    <property type="term" value="F:hydrolase activity"/>
    <property type="evidence" value="ECO:0007669"/>
    <property type="project" value="InterPro"/>
</dbReference>
<dbReference type="SUPFAM" id="SSF56300">
    <property type="entry name" value="Metallo-dependent phosphatases"/>
    <property type="match status" value="1"/>
</dbReference>
<dbReference type="InterPro" id="IPR033308">
    <property type="entry name" value="PGAP5/Cdc1/Ted1"/>
</dbReference>
<dbReference type="AlphaFoldDB" id="A0A1E4RL42"/>
<organism evidence="7 8">
    <name type="scientific">Hyphopichia burtonii NRRL Y-1933</name>
    <dbReference type="NCBI Taxonomy" id="984485"/>
    <lineage>
        <taxon>Eukaryota</taxon>
        <taxon>Fungi</taxon>
        <taxon>Dikarya</taxon>
        <taxon>Ascomycota</taxon>
        <taxon>Saccharomycotina</taxon>
        <taxon>Pichiomycetes</taxon>
        <taxon>Debaryomycetaceae</taxon>
        <taxon>Hyphopichia</taxon>
    </lineage>
</organism>
<feature type="domain" description="Calcineurin-like phosphoesterase" evidence="6">
    <location>
        <begin position="98"/>
        <end position="326"/>
    </location>
</feature>
<evidence type="ECO:0000256" key="4">
    <source>
        <dbReference type="ARBA" id="ARBA00023136"/>
    </source>
</evidence>
<comment type="subcellular location">
    <subcellularLocation>
        <location evidence="1">Membrane</location>
        <topology evidence="1">Multi-pass membrane protein</topology>
    </subcellularLocation>
</comment>
<dbReference type="Pfam" id="PF00149">
    <property type="entry name" value="Metallophos"/>
    <property type="match status" value="1"/>
</dbReference>
<keyword evidence="4 5" id="KW-0472">Membrane</keyword>
<reference evidence="8" key="1">
    <citation type="submission" date="2016-05" db="EMBL/GenBank/DDBJ databases">
        <title>Comparative genomics of biotechnologically important yeasts.</title>
        <authorList>
            <consortium name="DOE Joint Genome Institute"/>
            <person name="Riley R."/>
            <person name="Haridas S."/>
            <person name="Wolfe K.H."/>
            <person name="Lopes M.R."/>
            <person name="Hittinger C.T."/>
            <person name="Goker M."/>
            <person name="Salamov A."/>
            <person name="Wisecaver J."/>
            <person name="Long T.M."/>
            <person name="Aerts A.L."/>
            <person name="Barry K."/>
            <person name="Choi C."/>
            <person name="Clum A."/>
            <person name="Coughlan A.Y."/>
            <person name="Deshpande S."/>
            <person name="Douglass A.P."/>
            <person name="Hanson S.J."/>
            <person name="Klenk H.-P."/>
            <person name="Labutti K."/>
            <person name="Lapidus A."/>
            <person name="Lindquist E."/>
            <person name="Lipzen A."/>
            <person name="Meier-Kolthoff J.P."/>
            <person name="Ohm R.A."/>
            <person name="Otillar R.P."/>
            <person name="Pangilinan J."/>
            <person name="Peng Y."/>
            <person name="Rokas A."/>
            <person name="Rosa C.A."/>
            <person name="Scheuner C."/>
            <person name="Sibirny A.A."/>
            <person name="Slot J.C."/>
            <person name="Stielow J.B."/>
            <person name="Sun H."/>
            <person name="Kurtzman C.P."/>
            <person name="Blackwell M."/>
            <person name="Grigoriev I.V."/>
            <person name="Jeffries T.W."/>
        </authorList>
    </citation>
    <scope>NUCLEOTIDE SEQUENCE [LARGE SCALE GENOMIC DNA]</scope>
    <source>
        <strain evidence="8">NRRL Y-1933</strain>
    </source>
</reference>
<feature type="transmembrane region" description="Helical" evidence="5">
    <location>
        <begin position="408"/>
        <end position="428"/>
    </location>
</feature>
<dbReference type="PANTHER" id="PTHR13315:SF4">
    <property type="entry name" value="METALLOPHOSPHOESTERASE, ISOFORM E"/>
    <property type="match status" value="1"/>
</dbReference>
<sequence length="500" mass="59140">MNYRRKEKTEDALPLPIGAKQEKFKPKVQFKTNMTINLDSVLESVKKIQWKLIVYFVILWIMVVHFFERTVPKNVFKRCEWNNWEGWNEKSKSAVPHRVALIADPQIVDEHTYEDRPLIVTYFIKKISDNYLYRNHIYLNHYLDPDSMIFLGDLFDGGREWDDSIWMKEFKRFNKIFPKKVNRNCIQSLPGNHDIGFQKVDYEVSKRFNAFFGEPNDFYELGNHSIVLLDSISLSYANPKIQREPMEFLNTLNDKLNPQFPRILLTHVPLYRFNDKQLCGPLRESHKKFPVRKGHQYQTVIDYEISQQVLKTVRPEIVFSGDDHDYCDIQHSYYENGKESLSREITVKTASMTNGIKYPAIQLLSLNNPYDPKPKKKTVDEDDLDHEERVKHTFSTHMCYLPSPYAALNSYIFTLILSIGFLFIYFVCPRTLLTLIKFKNSILQKDTVLPLFDLGKWKPVKSNDQILFLEAERNINGFLSHTTVLILFIYLVFSIYYRFI</sequence>
<dbReference type="STRING" id="984485.A0A1E4RL42"/>
<evidence type="ECO:0000313" key="8">
    <source>
        <dbReference type="Proteomes" id="UP000095085"/>
    </source>
</evidence>
<dbReference type="GeneID" id="30994182"/>
<feature type="transmembrane region" description="Helical" evidence="5">
    <location>
        <begin position="48"/>
        <end position="67"/>
    </location>
</feature>
<evidence type="ECO:0000256" key="3">
    <source>
        <dbReference type="ARBA" id="ARBA00022989"/>
    </source>
</evidence>
<dbReference type="Proteomes" id="UP000095085">
    <property type="component" value="Unassembled WGS sequence"/>
</dbReference>
<protein>
    <submittedName>
        <fullName evidence="7">Metallo-dependent phosphatase</fullName>
    </submittedName>
</protein>
<dbReference type="InterPro" id="IPR029052">
    <property type="entry name" value="Metallo-depent_PP-like"/>
</dbReference>
<dbReference type="GO" id="GO:0005783">
    <property type="term" value="C:endoplasmic reticulum"/>
    <property type="evidence" value="ECO:0007669"/>
    <property type="project" value="EnsemblFungi"/>
</dbReference>
<dbReference type="GO" id="GO:0006506">
    <property type="term" value="P:GPI anchor biosynthetic process"/>
    <property type="evidence" value="ECO:0007669"/>
    <property type="project" value="EnsemblFungi"/>
</dbReference>
<dbReference type="RefSeq" id="XP_020076882.1">
    <property type="nucleotide sequence ID" value="XM_020219632.1"/>
</dbReference>
<accession>A0A1E4RL42</accession>
<keyword evidence="2 5" id="KW-0812">Transmembrane</keyword>
<proteinExistence type="predicted"/>
<dbReference type="OrthoDB" id="5977743at2759"/>
<dbReference type="PANTHER" id="PTHR13315">
    <property type="entry name" value="METALLO PHOSPHOESTERASE RELATED"/>
    <property type="match status" value="1"/>
</dbReference>
<dbReference type="InterPro" id="IPR004843">
    <property type="entry name" value="Calcineurin-like_PHP"/>
</dbReference>
<evidence type="ECO:0000256" key="5">
    <source>
        <dbReference type="SAM" id="Phobius"/>
    </source>
</evidence>
<keyword evidence="8" id="KW-1185">Reference proteome</keyword>
<evidence type="ECO:0000256" key="1">
    <source>
        <dbReference type="ARBA" id="ARBA00004141"/>
    </source>
</evidence>
<keyword evidence="3 5" id="KW-1133">Transmembrane helix</keyword>
<feature type="transmembrane region" description="Helical" evidence="5">
    <location>
        <begin position="478"/>
        <end position="499"/>
    </location>
</feature>
<dbReference type="GO" id="GO:0016020">
    <property type="term" value="C:membrane"/>
    <property type="evidence" value="ECO:0007669"/>
    <property type="project" value="UniProtKB-SubCell"/>
</dbReference>
<evidence type="ECO:0000259" key="6">
    <source>
        <dbReference type="Pfam" id="PF00149"/>
    </source>
</evidence>
<gene>
    <name evidence="7" type="ORF">HYPBUDRAFT_137564</name>
</gene>
<dbReference type="Gene3D" id="3.60.21.10">
    <property type="match status" value="1"/>
</dbReference>
<evidence type="ECO:0000256" key="2">
    <source>
        <dbReference type="ARBA" id="ARBA00022692"/>
    </source>
</evidence>
<evidence type="ECO:0000313" key="7">
    <source>
        <dbReference type="EMBL" id="ODV67815.1"/>
    </source>
</evidence>
<name>A0A1E4RL42_9ASCO</name>